<organism evidence="12 13">
    <name type="scientific">Streblomastix strix</name>
    <dbReference type="NCBI Taxonomy" id="222440"/>
    <lineage>
        <taxon>Eukaryota</taxon>
        <taxon>Metamonada</taxon>
        <taxon>Preaxostyla</taxon>
        <taxon>Oxymonadida</taxon>
        <taxon>Streblomastigidae</taxon>
        <taxon>Streblomastix</taxon>
    </lineage>
</organism>
<evidence type="ECO:0000313" key="12">
    <source>
        <dbReference type="EMBL" id="KAA6398667.1"/>
    </source>
</evidence>
<keyword evidence="6 9" id="KW-0067">ATP-binding</keyword>
<keyword evidence="3" id="KW-0808">Transferase</keyword>
<evidence type="ECO:0000256" key="5">
    <source>
        <dbReference type="ARBA" id="ARBA00022777"/>
    </source>
</evidence>
<proteinExistence type="predicted"/>
<keyword evidence="10" id="KW-0812">Transmembrane</keyword>
<dbReference type="InterPro" id="IPR011009">
    <property type="entry name" value="Kinase-like_dom_sf"/>
</dbReference>
<dbReference type="Proteomes" id="UP000324800">
    <property type="component" value="Unassembled WGS sequence"/>
</dbReference>
<dbReference type="EC" id="2.7.11.1" evidence="1"/>
<reference evidence="12 13" key="1">
    <citation type="submission" date="2019-03" db="EMBL/GenBank/DDBJ databases">
        <title>Single cell metagenomics reveals metabolic interactions within the superorganism composed of flagellate Streblomastix strix and complex community of Bacteroidetes bacteria on its surface.</title>
        <authorList>
            <person name="Treitli S.C."/>
            <person name="Kolisko M."/>
            <person name="Husnik F."/>
            <person name="Keeling P."/>
            <person name="Hampl V."/>
        </authorList>
    </citation>
    <scope>NUCLEOTIDE SEQUENCE [LARGE SCALE GENOMIC DNA]</scope>
    <source>
        <strain evidence="12">ST1C</strain>
    </source>
</reference>
<feature type="transmembrane region" description="Helical" evidence="10">
    <location>
        <begin position="343"/>
        <end position="362"/>
    </location>
</feature>
<keyword evidence="5 12" id="KW-0418">Kinase</keyword>
<keyword evidence="2 12" id="KW-0723">Serine/threonine-protein kinase</keyword>
<evidence type="ECO:0000256" key="10">
    <source>
        <dbReference type="SAM" id="Phobius"/>
    </source>
</evidence>
<keyword evidence="4 9" id="KW-0547">Nucleotide-binding</keyword>
<comment type="catalytic activity">
    <reaction evidence="8">
        <text>L-seryl-[protein] + ATP = O-phospho-L-seryl-[protein] + ADP + H(+)</text>
        <dbReference type="Rhea" id="RHEA:17989"/>
        <dbReference type="Rhea" id="RHEA-COMP:9863"/>
        <dbReference type="Rhea" id="RHEA-COMP:11604"/>
        <dbReference type="ChEBI" id="CHEBI:15378"/>
        <dbReference type="ChEBI" id="CHEBI:29999"/>
        <dbReference type="ChEBI" id="CHEBI:30616"/>
        <dbReference type="ChEBI" id="CHEBI:83421"/>
        <dbReference type="ChEBI" id="CHEBI:456216"/>
        <dbReference type="EC" id="2.7.11.1"/>
    </reaction>
</comment>
<dbReference type="Pfam" id="PF00069">
    <property type="entry name" value="Pkinase"/>
    <property type="match status" value="1"/>
</dbReference>
<evidence type="ECO:0000313" key="13">
    <source>
        <dbReference type="Proteomes" id="UP000324800"/>
    </source>
</evidence>
<dbReference type="SUPFAM" id="SSF56112">
    <property type="entry name" value="Protein kinase-like (PK-like)"/>
    <property type="match status" value="1"/>
</dbReference>
<dbReference type="AlphaFoldDB" id="A0A5J4WUF5"/>
<gene>
    <name evidence="12" type="ORF">EZS28_005804</name>
</gene>
<evidence type="ECO:0000259" key="11">
    <source>
        <dbReference type="PROSITE" id="PS50011"/>
    </source>
</evidence>
<evidence type="ECO:0000256" key="7">
    <source>
        <dbReference type="ARBA" id="ARBA00047899"/>
    </source>
</evidence>
<feature type="domain" description="Protein kinase" evidence="11">
    <location>
        <begin position="39"/>
        <end position="314"/>
    </location>
</feature>
<dbReference type="Gene3D" id="1.10.510.10">
    <property type="entry name" value="Transferase(Phosphotransferase) domain 1"/>
    <property type="match status" value="1"/>
</dbReference>
<dbReference type="EMBL" id="SNRW01000907">
    <property type="protein sequence ID" value="KAA6398667.1"/>
    <property type="molecule type" value="Genomic_DNA"/>
</dbReference>
<keyword evidence="10" id="KW-0472">Membrane</keyword>
<evidence type="ECO:0000256" key="1">
    <source>
        <dbReference type="ARBA" id="ARBA00012513"/>
    </source>
</evidence>
<protein>
    <recommendedName>
        <fullName evidence="1">non-specific serine/threonine protein kinase</fullName>
        <ecNumber evidence="1">2.7.11.1</ecNumber>
    </recommendedName>
</protein>
<dbReference type="CDD" id="cd14014">
    <property type="entry name" value="STKc_PknB_like"/>
    <property type="match status" value="1"/>
</dbReference>
<dbReference type="PROSITE" id="PS00107">
    <property type="entry name" value="PROTEIN_KINASE_ATP"/>
    <property type="match status" value="1"/>
</dbReference>
<dbReference type="InterPro" id="IPR017441">
    <property type="entry name" value="Protein_kinase_ATP_BS"/>
</dbReference>
<evidence type="ECO:0000256" key="3">
    <source>
        <dbReference type="ARBA" id="ARBA00022679"/>
    </source>
</evidence>
<feature type="transmembrane region" description="Helical" evidence="10">
    <location>
        <begin position="368"/>
        <end position="385"/>
    </location>
</feature>
<evidence type="ECO:0000256" key="8">
    <source>
        <dbReference type="ARBA" id="ARBA00048679"/>
    </source>
</evidence>
<dbReference type="GO" id="GO:0005524">
    <property type="term" value="F:ATP binding"/>
    <property type="evidence" value="ECO:0007669"/>
    <property type="project" value="UniProtKB-UniRule"/>
</dbReference>
<dbReference type="PANTHER" id="PTHR24363">
    <property type="entry name" value="SERINE/THREONINE PROTEIN KINASE"/>
    <property type="match status" value="1"/>
</dbReference>
<evidence type="ECO:0000256" key="6">
    <source>
        <dbReference type="ARBA" id="ARBA00022840"/>
    </source>
</evidence>
<evidence type="ECO:0000256" key="2">
    <source>
        <dbReference type="ARBA" id="ARBA00022527"/>
    </source>
</evidence>
<keyword evidence="10" id="KW-1133">Transmembrane helix</keyword>
<accession>A0A5J4WUF5</accession>
<comment type="caution">
    <text evidence="12">The sequence shown here is derived from an EMBL/GenBank/DDBJ whole genome shotgun (WGS) entry which is preliminary data.</text>
</comment>
<dbReference type="GO" id="GO:0004674">
    <property type="term" value="F:protein serine/threonine kinase activity"/>
    <property type="evidence" value="ECO:0007669"/>
    <property type="project" value="UniProtKB-KW"/>
</dbReference>
<evidence type="ECO:0000256" key="9">
    <source>
        <dbReference type="PROSITE-ProRule" id="PRU10141"/>
    </source>
</evidence>
<comment type="catalytic activity">
    <reaction evidence="7">
        <text>L-threonyl-[protein] + ATP = O-phospho-L-threonyl-[protein] + ADP + H(+)</text>
        <dbReference type="Rhea" id="RHEA:46608"/>
        <dbReference type="Rhea" id="RHEA-COMP:11060"/>
        <dbReference type="Rhea" id="RHEA-COMP:11605"/>
        <dbReference type="ChEBI" id="CHEBI:15378"/>
        <dbReference type="ChEBI" id="CHEBI:30013"/>
        <dbReference type="ChEBI" id="CHEBI:30616"/>
        <dbReference type="ChEBI" id="CHEBI:61977"/>
        <dbReference type="ChEBI" id="CHEBI:456216"/>
        <dbReference type="EC" id="2.7.11.1"/>
    </reaction>
</comment>
<name>A0A5J4WUF5_9EUKA</name>
<feature type="binding site" evidence="9">
    <location>
        <position position="74"/>
    </location>
    <ligand>
        <name>ATP</name>
        <dbReference type="ChEBI" id="CHEBI:30616"/>
    </ligand>
</feature>
<dbReference type="InterPro" id="IPR000719">
    <property type="entry name" value="Prot_kinase_dom"/>
</dbReference>
<dbReference type="PANTHER" id="PTHR24363:SF0">
    <property type="entry name" value="SERINE_THREONINE KINASE LIKE DOMAIN CONTAINING 1"/>
    <property type="match status" value="1"/>
</dbReference>
<sequence length="389" mass="44371">MPYTVICANPPCQDKEPTNTNEDKKCRRCNAQLLLHERFYITQVLGSGSFGKTYFGVDILQKDNKGQPLSVVIKMFYSKFKSAKARSLFKLEAEQLKNLNHFSIPKYYDDFIQEGRQFIIEERVWGDDLKNIVKNKGVFTEDECIEFLSQLEPVLKYIHREGVIHRDIKPDNIIRRDVDGLYVVIDFGASYLREIESMEEDEGGSLRLPTYLGNDAFGGTVIGTPGYIAPEVMEHVRTHKCDYYSLGATSIFLVTGIEPNKIRNGIHFWQELEQAQKLSYEFKTDIQQMIEIDPSARKLSLTCVEKWRKSHAVTPKSTEFAPSDLMNSISKLINTFTKQSTPVQGAIVAAIVILLFLFIQFLKESPGLAFLIIGVVAAVAYFFVFKKKE</sequence>
<evidence type="ECO:0000256" key="4">
    <source>
        <dbReference type="ARBA" id="ARBA00022741"/>
    </source>
</evidence>
<dbReference type="SMART" id="SM00220">
    <property type="entry name" value="S_TKc"/>
    <property type="match status" value="1"/>
</dbReference>
<dbReference type="OrthoDB" id="75710at2759"/>
<dbReference type="PROSITE" id="PS50011">
    <property type="entry name" value="PROTEIN_KINASE_DOM"/>
    <property type="match status" value="1"/>
</dbReference>